<accession>X0U7B3</accession>
<evidence type="ECO:0000313" key="1">
    <source>
        <dbReference type="EMBL" id="GAF96252.1"/>
    </source>
</evidence>
<reference evidence="1" key="1">
    <citation type="journal article" date="2014" name="Front. Microbiol.">
        <title>High frequency of phylogenetically diverse reductive dehalogenase-homologous genes in deep subseafloor sedimentary metagenomes.</title>
        <authorList>
            <person name="Kawai M."/>
            <person name="Futagami T."/>
            <person name="Toyoda A."/>
            <person name="Takaki Y."/>
            <person name="Nishi S."/>
            <person name="Hori S."/>
            <person name="Arai W."/>
            <person name="Tsubouchi T."/>
            <person name="Morono Y."/>
            <person name="Uchiyama I."/>
            <person name="Ito T."/>
            <person name="Fujiyama A."/>
            <person name="Inagaki F."/>
            <person name="Takami H."/>
        </authorList>
    </citation>
    <scope>NUCLEOTIDE SEQUENCE</scope>
    <source>
        <strain evidence="1">Expedition CK06-06</strain>
    </source>
</reference>
<comment type="caution">
    <text evidence="1">The sequence shown here is derived from an EMBL/GenBank/DDBJ whole genome shotgun (WGS) entry which is preliminary data.</text>
</comment>
<protein>
    <submittedName>
        <fullName evidence="1">Uncharacterized protein</fullName>
    </submittedName>
</protein>
<organism evidence="1">
    <name type="scientific">marine sediment metagenome</name>
    <dbReference type="NCBI Taxonomy" id="412755"/>
    <lineage>
        <taxon>unclassified sequences</taxon>
        <taxon>metagenomes</taxon>
        <taxon>ecological metagenomes</taxon>
    </lineage>
</organism>
<dbReference type="AlphaFoldDB" id="X0U7B3"/>
<feature type="non-terminal residue" evidence="1">
    <location>
        <position position="1"/>
    </location>
</feature>
<proteinExistence type="predicted"/>
<dbReference type="EMBL" id="BARS01015957">
    <property type="protein sequence ID" value="GAF96252.1"/>
    <property type="molecule type" value="Genomic_DNA"/>
</dbReference>
<sequence>PGAASNGSPVFVSATAGVATLTAPTGSGNVVYLLGILQGADGADTSPLVLFQPQFIAVRP</sequence>
<gene>
    <name evidence="1" type="ORF">S01H1_26337</name>
</gene>
<name>X0U7B3_9ZZZZ</name>